<keyword evidence="3" id="KW-1185">Reference proteome</keyword>
<comment type="caution">
    <text evidence="2">The sequence shown here is derived from an EMBL/GenBank/DDBJ whole genome shotgun (WGS) entry which is preliminary data.</text>
</comment>
<reference evidence="2" key="1">
    <citation type="submission" date="2023-03" db="EMBL/GenBank/DDBJ databases">
        <title>Massive genome expansion in bonnet fungi (Mycena s.s.) driven by repeated elements and novel gene families across ecological guilds.</title>
        <authorList>
            <consortium name="Lawrence Berkeley National Laboratory"/>
            <person name="Harder C.B."/>
            <person name="Miyauchi S."/>
            <person name="Viragh M."/>
            <person name="Kuo A."/>
            <person name="Thoen E."/>
            <person name="Andreopoulos B."/>
            <person name="Lu D."/>
            <person name="Skrede I."/>
            <person name="Drula E."/>
            <person name="Henrissat B."/>
            <person name="Morin E."/>
            <person name="Kohler A."/>
            <person name="Barry K."/>
            <person name="LaButti K."/>
            <person name="Morin E."/>
            <person name="Salamov A."/>
            <person name="Lipzen A."/>
            <person name="Mereny Z."/>
            <person name="Hegedus B."/>
            <person name="Baldrian P."/>
            <person name="Stursova M."/>
            <person name="Weitz H."/>
            <person name="Taylor A."/>
            <person name="Grigoriev I.V."/>
            <person name="Nagy L.G."/>
            <person name="Martin F."/>
            <person name="Kauserud H."/>
        </authorList>
    </citation>
    <scope>NUCLEOTIDE SEQUENCE</scope>
    <source>
        <strain evidence="2">CBHHK002</strain>
    </source>
</reference>
<evidence type="ECO:0000313" key="3">
    <source>
        <dbReference type="Proteomes" id="UP001218218"/>
    </source>
</evidence>
<sequence>MTLTWNDDDVACSSSEGQPESSAHSSWSTNSSSAWDDWPPDFDGTGLFESITRADEPPIFRFDVRMVLDEVETQVGSAVVDIPRVGKGSNYFGMHLCLENGMDVLVRMARCDVNSPRGLGRHVDEIFEIVQQQVSEVQFEAEIYRLLRPHRGILTPSLLYWRAPAYEPSALRSNRSPPRDILGRAFFVFEKTQGVNNVWPDNIEKRFSILKQCARIRAALFSFPLPVDFVASWLTQRSPCAKSVSVDIAPTRDFATAFLAAKIEEVIPDEGDFIGWEEDHNLVGPIALRAKNSLLRLLPYIMPPPEEHLYRLVLEHGDFGIHNMTITDTDAPAVTSLYDWETGHIVPAILSDPQMAVYVDLELDFEGEPAISRVWEGIGEEERRECGRCAEYYFQTLGEEAPEYLDTFKAGRGARRIWFALKTWRGDNPEEYFGALGAWAEELLKQVVA</sequence>
<dbReference type="PANTHER" id="PTHR21310:SF13">
    <property type="entry name" value="AMINOGLYCOSIDE PHOSPHOTRANSFERASE DOMAIN-CONTAINING PROTEIN"/>
    <property type="match status" value="1"/>
</dbReference>
<accession>A0AAD7EL77</accession>
<evidence type="ECO:0000313" key="2">
    <source>
        <dbReference type="EMBL" id="KAJ7334700.1"/>
    </source>
</evidence>
<feature type="region of interest" description="Disordered" evidence="1">
    <location>
        <begin position="1"/>
        <end position="38"/>
    </location>
</feature>
<dbReference type="EMBL" id="JARIHO010000032">
    <property type="protein sequence ID" value="KAJ7334700.1"/>
    <property type="molecule type" value="Genomic_DNA"/>
</dbReference>
<feature type="compositionally biased region" description="Acidic residues" evidence="1">
    <location>
        <begin position="1"/>
        <end position="10"/>
    </location>
</feature>
<name>A0AAD7EL77_9AGAR</name>
<evidence type="ECO:0000256" key="1">
    <source>
        <dbReference type="SAM" id="MobiDB-lite"/>
    </source>
</evidence>
<dbReference type="InterPro" id="IPR011009">
    <property type="entry name" value="Kinase-like_dom_sf"/>
</dbReference>
<dbReference type="Proteomes" id="UP001218218">
    <property type="component" value="Unassembled WGS sequence"/>
</dbReference>
<gene>
    <name evidence="2" type="ORF">DFH08DRAFT_291463</name>
</gene>
<proteinExistence type="predicted"/>
<dbReference type="AlphaFoldDB" id="A0AAD7EL77"/>
<protein>
    <recommendedName>
        <fullName evidence="4">Aminoglycoside phosphotransferase domain-containing protein</fullName>
    </recommendedName>
</protein>
<feature type="compositionally biased region" description="Low complexity" evidence="1">
    <location>
        <begin position="21"/>
        <end position="33"/>
    </location>
</feature>
<dbReference type="SUPFAM" id="SSF56112">
    <property type="entry name" value="Protein kinase-like (PK-like)"/>
    <property type="match status" value="1"/>
</dbReference>
<dbReference type="PANTHER" id="PTHR21310">
    <property type="entry name" value="AMINOGLYCOSIDE PHOSPHOTRANSFERASE-RELATED-RELATED"/>
    <property type="match status" value="1"/>
</dbReference>
<evidence type="ECO:0008006" key="4">
    <source>
        <dbReference type="Google" id="ProtNLM"/>
    </source>
</evidence>
<organism evidence="2 3">
    <name type="scientific">Mycena albidolilacea</name>
    <dbReference type="NCBI Taxonomy" id="1033008"/>
    <lineage>
        <taxon>Eukaryota</taxon>
        <taxon>Fungi</taxon>
        <taxon>Dikarya</taxon>
        <taxon>Basidiomycota</taxon>
        <taxon>Agaricomycotina</taxon>
        <taxon>Agaricomycetes</taxon>
        <taxon>Agaricomycetidae</taxon>
        <taxon>Agaricales</taxon>
        <taxon>Marasmiineae</taxon>
        <taxon>Mycenaceae</taxon>
        <taxon>Mycena</taxon>
    </lineage>
</organism>
<dbReference type="InterPro" id="IPR051678">
    <property type="entry name" value="AGP_Transferase"/>
</dbReference>